<reference evidence="2" key="1">
    <citation type="journal article" date="2020" name="Stud. Mycol.">
        <title>101 Dothideomycetes genomes: a test case for predicting lifestyles and emergence of pathogens.</title>
        <authorList>
            <person name="Haridas S."/>
            <person name="Albert R."/>
            <person name="Binder M."/>
            <person name="Bloem J."/>
            <person name="Labutti K."/>
            <person name="Salamov A."/>
            <person name="Andreopoulos B."/>
            <person name="Baker S."/>
            <person name="Barry K."/>
            <person name="Bills G."/>
            <person name="Bluhm B."/>
            <person name="Cannon C."/>
            <person name="Castanera R."/>
            <person name="Culley D."/>
            <person name="Daum C."/>
            <person name="Ezra D."/>
            <person name="Gonzalez J."/>
            <person name="Henrissat B."/>
            <person name="Kuo A."/>
            <person name="Liang C."/>
            <person name="Lipzen A."/>
            <person name="Lutzoni F."/>
            <person name="Magnuson J."/>
            <person name="Mondo S."/>
            <person name="Nolan M."/>
            <person name="Ohm R."/>
            <person name="Pangilinan J."/>
            <person name="Park H.-J."/>
            <person name="Ramirez L."/>
            <person name="Alfaro M."/>
            <person name="Sun H."/>
            <person name="Tritt A."/>
            <person name="Yoshinaga Y."/>
            <person name="Zwiers L.-H."/>
            <person name="Turgeon B."/>
            <person name="Goodwin S."/>
            <person name="Spatafora J."/>
            <person name="Crous P."/>
            <person name="Grigoriev I."/>
        </authorList>
    </citation>
    <scope>NUCLEOTIDE SEQUENCE</scope>
    <source>
        <strain evidence="2">CBS 122681</strain>
    </source>
</reference>
<organism evidence="2 3">
    <name type="scientific">Lophiostoma macrostomum CBS 122681</name>
    <dbReference type="NCBI Taxonomy" id="1314788"/>
    <lineage>
        <taxon>Eukaryota</taxon>
        <taxon>Fungi</taxon>
        <taxon>Dikarya</taxon>
        <taxon>Ascomycota</taxon>
        <taxon>Pezizomycotina</taxon>
        <taxon>Dothideomycetes</taxon>
        <taxon>Pleosporomycetidae</taxon>
        <taxon>Pleosporales</taxon>
        <taxon>Lophiostomataceae</taxon>
        <taxon>Lophiostoma</taxon>
    </lineage>
</organism>
<name>A0A6A6SKF7_9PLEO</name>
<dbReference type="AlphaFoldDB" id="A0A6A6SKF7"/>
<dbReference type="Proteomes" id="UP000799324">
    <property type="component" value="Unassembled WGS sequence"/>
</dbReference>
<evidence type="ECO:0000313" key="2">
    <source>
        <dbReference type="EMBL" id="KAF2647093.1"/>
    </source>
</evidence>
<evidence type="ECO:0000313" key="3">
    <source>
        <dbReference type="Proteomes" id="UP000799324"/>
    </source>
</evidence>
<proteinExistence type="predicted"/>
<protein>
    <submittedName>
        <fullName evidence="2">Uncharacterized protein</fullName>
    </submittedName>
</protein>
<feature type="region of interest" description="Disordered" evidence="1">
    <location>
        <begin position="1"/>
        <end position="72"/>
    </location>
</feature>
<accession>A0A6A6SKF7</accession>
<keyword evidence="3" id="KW-1185">Reference proteome</keyword>
<feature type="compositionally biased region" description="Basic and acidic residues" evidence="1">
    <location>
        <begin position="43"/>
        <end position="54"/>
    </location>
</feature>
<sequence length="226" mass="24853">MSVARYVPPGARRLSDSSDDSSPASWPRESPLPSRTPSPAKSPARERRDWRSKSDNPQANLPRPSSREVSSPTVGSIWYLPARDQIPAGSIILRSLLGDSAYGHPVLIVNTDPSSESVTIVICSSHAGKGVGHWQAHVQQEHLLIGDDGATNVEAHQGTLAIPLAPGSDKFDKPTYAQIHRNSWNSTAETFDIEVKNLQDFKCNGRRKAIRLSDYAVDRVMQRKLR</sequence>
<evidence type="ECO:0000256" key="1">
    <source>
        <dbReference type="SAM" id="MobiDB-lite"/>
    </source>
</evidence>
<gene>
    <name evidence="2" type="ORF">K491DRAFT_723713</name>
</gene>
<dbReference type="EMBL" id="MU004691">
    <property type="protein sequence ID" value="KAF2647093.1"/>
    <property type="molecule type" value="Genomic_DNA"/>
</dbReference>